<proteinExistence type="predicted"/>
<sequence>MACVMEAMLELVVRPSPTHSPRRQSREADTRPHRSPPRHLTPKRLDRSSAALSSKSASISVFPVAATHGQGHSDKRPPTPTPHPPSPTPGLGRLPNPFTGHSGTASPPANGASSP</sequence>
<dbReference type="Proteomes" id="UP000026962">
    <property type="component" value="Chromosome 7"/>
</dbReference>
<feature type="compositionally biased region" description="Basic residues" evidence="1">
    <location>
        <begin position="33"/>
        <end position="42"/>
    </location>
</feature>
<feature type="compositionally biased region" description="Polar residues" evidence="1">
    <location>
        <begin position="99"/>
        <end position="115"/>
    </location>
</feature>
<accession>A0A0E0LKH2</accession>
<name>A0A0E0LKH2_ORYPU</name>
<protein>
    <submittedName>
        <fullName evidence="2">Uncharacterized protein</fullName>
    </submittedName>
</protein>
<dbReference type="OMA" id="THVHEDS"/>
<dbReference type="AlphaFoldDB" id="A0A0E0LKH2"/>
<reference evidence="2" key="1">
    <citation type="submission" date="2015-04" db="UniProtKB">
        <authorList>
            <consortium name="EnsemblPlants"/>
        </authorList>
    </citation>
    <scope>IDENTIFICATION</scope>
</reference>
<reference evidence="2" key="2">
    <citation type="submission" date="2018-05" db="EMBL/GenBank/DDBJ databases">
        <title>OpunRS2 (Oryza punctata Reference Sequence Version 2).</title>
        <authorList>
            <person name="Zhang J."/>
            <person name="Kudrna D."/>
            <person name="Lee S."/>
            <person name="Talag J."/>
            <person name="Welchert J."/>
            <person name="Wing R.A."/>
        </authorList>
    </citation>
    <scope>NUCLEOTIDE SEQUENCE [LARGE SCALE GENOMIC DNA]</scope>
</reference>
<dbReference type="EnsemblPlants" id="OPUNC07G12690.1">
    <property type="protein sequence ID" value="OPUNC07G12690.1"/>
    <property type="gene ID" value="OPUNC07G12690"/>
</dbReference>
<feature type="region of interest" description="Disordered" evidence="1">
    <location>
        <begin position="11"/>
        <end position="115"/>
    </location>
</feature>
<feature type="compositionally biased region" description="Pro residues" evidence="1">
    <location>
        <begin position="78"/>
        <end position="88"/>
    </location>
</feature>
<organism evidence="2">
    <name type="scientific">Oryza punctata</name>
    <name type="common">Red rice</name>
    <dbReference type="NCBI Taxonomy" id="4537"/>
    <lineage>
        <taxon>Eukaryota</taxon>
        <taxon>Viridiplantae</taxon>
        <taxon>Streptophyta</taxon>
        <taxon>Embryophyta</taxon>
        <taxon>Tracheophyta</taxon>
        <taxon>Spermatophyta</taxon>
        <taxon>Magnoliopsida</taxon>
        <taxon>Liliopsida</taxon>
        <taxon>Poales</taxon>
        <taxon>Poaceae</taxon>
        <taxon>BOP clade</taxon>
        <taxon>Oryzoideae</taxon>
        <taxon>Oryzeae</taxon>
        <taxon>Oryzinae</taxon>
        <taxon>Oryza</taxon>
    </lineage>
</organism>
<evidence type="ECO:0000256" key="1">
    <source>
        <dbReference type="SAM" id="MobiDB-lite"/>
    </source>
</evidence>
<evidence type="ECO:0000313" key="2">
    <source>
        <dbReference type="EnsemblPlants" id="OPUNC07G12690.1"/>
    </source>
</evidence>
<evidence type="ECO:0000313" key="3">
    <source>
        <dbReference type="Proteomes" id="UP000026962"/>
    </source>
</evidence>
<dbReference type="HOGENOM" id="CLU_2112893_0_0_1"/>
<feature type="compositionally biased region" description="Low complexity" evidence="1">
    <location>
        <begin position="48"/>
        <end position="60"/>
    </location>
</feature>
<keyword evidence="3" id="KW-1185">Reference proteome</keyword>
<dbReference type="Gramene" id="OPUNC07G12690.1">
    <property type="protein sequence ID" value="OPUNC07G12690.1"/>
    <property type="gene ID" value="OPUNC07G12690"/>
</dbReference>